<name>A0A6G1GZ48_9PEZI</name>
<dbReference type="GO" id="GO:0004439">
    <property type="term" value="F:phosphatidylinositol-4,5-bisphosphate 5-phosphatase activity"/>
    <property type="evidence" value="ECO:0007669"/>
    <property type="project" value="TreeGrafter"/>
</dbReference>
<dbReference type="Gene3D" id="2.60.40.10">
    <property type="entry name" value="Immunoglobulins"/>
    <property type="match status" value="1"/>
</dbReference>
<evidence type="ECO:0000313" key="4">
    <source>
        <dbReference type="Proteomes" id="UP000800041"/>
    </source>
</evidence>
<feature type="compositionally biased region" description="Low complexity" evidence="1">
    <location>
        <begin position="353"/>
        <end position="372"/>
    </location>
</feature>
<keyword evidence="4" id="KW-1185">Reference proteome</keyword>
<dbReference type="SMART" id="SM00128">
    <property type="entry name" value="IPPc"/>
    <property type="match status" value="1"/>
</dbReference>
<dbReference type="Gene3D" id="3.60.10.10">
    <property type="entry name" value="Endonuclease/exonuclease/phosphatase"/>
    <property type="match status" value="1"/>
</dbReference>
<feature type="region of interest" description="Disordered" evidence="1">
    <location>
        <begin position="353"/>
        <end position="380"/>
    </location>
</feature>
<accession>A0A6G1GZ48</accession>
<reference evidence="3" key="1">
    <citation type="journal article" date="2020" name="Stud. Mycol.">
        <title>101 Dothideomycetes genomes: a test case for predicting lifestyles and emergence of pathogens.</title>
        <authorList>
            <person name="Haridas S."/>
            <person name="Albert R."/>
            <person name="Binder M."/>
            <person name="Bloem J."/>
            <person name="Labutti K."/>
            <person name="Salamov A."/>
            <person name="Andreopoulos B."/>
            <person name="Baker S."/>
            <person name="Barry K."/>
            <person name="Bills G."/>
            <person name="Bluhm B."/>
            <person name="Cannon C."/>
            <person name="Castanera R."/>
            <person name="Culley D."/>
            <person name="Daum C."/>
            <person name="Ezra D."/>
            <person name="Gonzalez J."/>
            <person name="Henrissat B."/>
            <person name="Kuo A."/>
            <person name="Liang C."/>
            <person name="Lipzen A."/>
            <person name="Lutzoni F."/>
            <person name="Magnuson J."/>
            <person name="Mondo S."/>
            <person name="Nolan M."/>
            <person name="Ohm R."/>
            <person name="Pangilinan J."/>
            <person name="Park H.-J."/>
            <person name="Ramirez L."/>
            <person name="Alfaro M."/>
            <person name="Sun H."/>
            <person name="Tritt A."/>
            <person name="Yoshinaga Y."/>
            <person name="Zwiers L.-H."/>
            <person name="Turgeon B."/>
            <person name="Goodwin S."/>
            <person name="Spatafora J."/>
            <person name="Crous P."/>
            <person name="Grigoriev I."/>
        </authorList>
    </citation>
    <scope>NUCLEOTIDE SEQUENCE</scope>
    <source>
        <strain evidence="3">CBS 113979</strain>
    </source>
</reference>
<evidence type="ECO:0000256" key="1">
    <source>
        <dbReference type="SAM" id="MobiDB-lite"/>
    </source>
</evidence>
<evidence type="ECO:0000259" key="2">
    <source>
        <dbReference type="SMART" id="SM00128"/>
    </source>
</evidence>
<dbReference type="Pfam" id="PF22669">
    <property type="entry name" value="Exo_endo_phos2"/>
    <property type="match status" value="2"/>
</dbReference>
<proteinExistence type="predicted"/>
<feature type="compositionally biased region" description="Polar residues" evidence="1">
    <location>
        <begin position="1"/>
        <end position="21"/>
    </location>
</feature>
<feature type="domain" description="Inositol polyphosphate-related phosphatase" evidence="2">
    <location>
        <begin position="56"/>
        <end position="488"/>
    </location>
</feature>
<sequence length="815" mass="89974">MPQSEGSDSPSLNSPTTSLEQQIPGAFPDQALARFSTQQSLSQAIYARRAEYTRPKRIRIKVGTWNVASFKGTEHDIGGWFVGGKGVTEALAGLSVRPQSPEDAAKDVSLDRTESVDDQERRRCKKESTIPKNDPGTLPGGEDVDLYAIGLQEIVDINSAAEALRPYTDPAPANRFKTAIKEALPPGYKLVAEQQLIGLLLLVYASPSLAPDVKSVSTTSVGTGLGGYMGNKGAVTARLLLGDTTRLVFIDSHLSAGADKGSLDRRNWDAGQITSRTRFDAITDPAGVSTPGGESIGDADFAFWFGDLNYRLTGMPGEDVRRLLMLHTKNEYDEGKYSASKVAAEIEEATVAARSRASSDQSSSSDTSAASSNDTLTNIDSTTSGEEFMLENFDPASLQTTIECLLPHDELYEVMKHRRAFHDGWREAPIKFLPTYKYDVGSVGVFDSSEKKRCPSWCDRILYRTRRDKLEYEQKLRDEAEAKQKDEEWKARGIDEAAADDGVLFDYDPDEDGDEYDEFADTQEQIVTTKEGFEDEISLEYYTSHQRVLSSDHKPLDAIFSLKYESAVPELKAKVHQDCARLLDRAENETRPTVTLIVDHSHDDHSVELDEKDPKFEGVNFGEVKYLKEKSRLVTVANVGQVPASVHFVDRPVPPGNDEGSLPTWLSATFDRDSDNASKDEKADEKQTYTLEPGEACSIRLSLRVSVLETVNKLNSHALSLDDVLVLRVENGRDHFLPIRGQWMQSALGRSIDKLIRIPEGGIRKLQRQKPVSKNPSATTSQEDNTTASTLTAKAKENEGTHADKETDTETKTPS</sequence>
<dbReference type="InterPro" id="IPR048869">
    <property type="entry name" value="OCRL-1_2_ASH"/>
</dbReference>
<dbReference type="EMBL" id="ML977159">
    <property type="protein sequence ID" value="KAF1986082.1"/>
    <property type="molecule type" value="Genomic_DNA"/>
</dbReference>
<dbReference type="GO" id="GO:0046856">
    <property type="term" value="P:phosphatidylinositol dephosphorylation"/>
    <property type="evidence" value="ECO:0007669"/>
    <property type="project" value="InterPro"/>
</dbReference>
<dbReference type="Pfam" id="PF21310">
    <property type="entry name" value="OCRL-like_ASH"/>
    <property type="match status" value="1"/>
</dbReference>
<dbReference type="AlphaFoldDB" id="A0A6G1GZ48"/>
<evidence type="ECO:0000313" key="3">
    <source>
        <dbReference type="EMBL" id="KAF1986082.1"/>
    </source>
</evidence>
<feature type="compositionally biased region" description="Polar residues" evidence="1">
    <location>
        <begin position="770"/>
        <end position="792"/>
    </location>
</feature>
<dbReference type="SUPFAM" id="SSF56219">
    <property type="entry name" value="DNase I-like"/>
    <property type="match status" value="1"/>
</dbReference>
<protein>
    <submittedName>
        <fullName evidence="3">DNase I-like protein</fullName>
    </submittedName>
</protein>
<gene>
    <name evidence="3" type="ORF">K402DRAFT_394316</name>
</gene>
<dbReference type="InterPro" id="IPR000300">
    <property type="entry name" value="IPPc"/>
</dbReference>
<dbReference type="InterPro" id="IPR013783">
    <property type="entry name" value="Ig-like_fold"/>
</dbReference>
<feature type="compositionally biased region" description="Basic and acidic residues" evidence="1">
    <location>
        <begin position="794"/>
        <end position="815"/>
    </location>
</feature>
<feature type="region of interest" description="Disordered" evidence="1">
    <location>
        <begin position="1"/>
        <end position="25"/>
    </location>
</feature>
<dbReference type="PANTHER" id="PTHR11200:SF300">
    <property type="entry name" value="TYPE II INOSITOL 1,4,5-TRISPHOSPHATE 5-PHOSPHATASE"/>
    <property type="match status" value="1"/>
</dbReference>
<feature type="region of interest" description="Disordered" evidence="1">
    <location>
        <begin position="763"/>
        <end position="815"/>
    </location>
</feature>
<dbReference type="OrthoDB" id="7862313at2759"/>
<feature type="compositionally biased region" description="Basic and acidic residues" evidence="1">
    <location>
        <begin position="103"/>
        <end position="129"/>
    </location>
</feature>
<dbReference type="Proteomes" id="UP000800041">
    <property type="component" value="Unassembled WGS sequence"/>
</dbReference>
<feature type="region of interest" description="Disordered" evidence="1">
    <location>
        <begin position="96"/>
        <end position="138"/>
    </location>
</feature>
<dbReference type="PANTHER" id="PTHR11200">
    <property type="entry name" value="INOSITOL 5-PHOSPHATASE"/>
    <property type="match status" value="1"/>
</dbReference>
<organism evidence="3 4">
    <name type="scientific">Aulographum hederae CBS 113979</name>
    <dbReference type="NCBI Taxonomy" id="1176131"/>
    <lineage>
        <taxon>Eukaryota</taxon>
        <taxon>Fungi</taxon>
        <taxon>Dikarya</taxon>
        <taxon>Ascomycota</taxon>
        <taxon>Pezizomycotina</taxon>
        <taxon>Dothideomycetes</taxon>
        <taxon>Pleosporomycetidae</taxon>
        <taxon>Aulographales</taxon>
        <taxon>Aulographaceae</taxon>
    </lineage>
</organism>
<dbReference type="InterPro" id="IPR036691">
    <property type="entry name" value="Endo/exonu/phosph_ase_sf"/>
</dbReference>
<dbReference type="InterPro" id="IPR046985">
    <property type="entry name" value="IP5"/>
</dbReference>